<evidence type="ECO:0000256" key="2">
    <source>
        <dbReference type="ARBA" id="ARBA00022692"/>
    </source>
</evidence>
<proteinExistence type="predicted"/>
<sequence>MFPADSGYMIFELVTIALNAAAATADFAGAEFVRNNARKLDLPPEWILPLGVLKAAGALGLAAGLAGVPHVGVAAAGGLTLFFVGAVALHVRRKALRDIAYPAVFLGLAAASLVSQW</sequence>
<evidence type="ECO:0000256" key="3">
    <source>
        <dbReference type="ARBA" id="ARBA00022989"/>
    </source>
</evidence>
<evidence type="ECO:0000256" key="5">
    <source>
        <dbReference type="SAM" id="Phobius"/>
    </source>
</evidence>
<name>A0A1G8U639_9PSEU</name>
<evidence type="ECO:0000256" key="4">
    <source>
        <dbReference type="ARBA" id="ARBA00023136"/>
    </source>
</evidence>
<reference evidence="7" key="1">
    <citation type="submission" date="2016-10" db="EMBL/GenBank/DDBJ databases">
        <authorList>
            <person name="Varghese N."/>
            <person name="Submissions S."/>
        </authorList>
    </citation>
    <scope>NUCLEOTIDE SEQUENCE [LARGE SCALE GENOMIC DNA]</scope>
    <source>
        <strain evidence="7">DSM 44796</strain>
    </source>
</reference>
<gene>
    <name evidence="6" type="ORF">SAMN04488074_102195</name>
</gene>
<dbReference type="GO" id="GO:0016020">
    <property type="term" value="C:membrane"/>
    <property type="evidence" value="ECO:0007669"/>
    <property type="project" value="UniProtKB-SubCell"/>
</dbReference>
<accession>A0A1G8U639</accession>
<evidence type="ECO:0000313" key="7">
    <source>
        <dbReference type="Proteomes" id="UP000199682"/>
    </source>
</evidence>
<comment type="subcellular location">
    <subcellularLocation>
        <location evidence="1">Membrane</location>
        <topology evidence="1">Multi-pass membrane protein</topology>
    </subcellularLocation>
</comment>
<evidence type="ECO:0000313" key="6">
    <source>
        <dbReference type="EMBL" id="SDJ49074.1"/>
    </source>
</evidence>
<keyword evidence="3 5" id="KW-1133">Transmembrane helix</keyword>
<keyword evidence="2 5" id="KW-0812">Transmembrane</keyword>
<keyword evidence="4 5" id="KW-0472">Membrane</keyword>
<feature type="transmembrane region" description="Helical" evidence="5">
    <location>
        <begin position="46"/>
        <end position="65"/>
    </location>
</feature>
<organism evidence="6 7">
    <name type="scientific">Lentzea albidocapillata subsp. violacea</name>
    <dbReference type="NCBI Taxonomy" id="128104"/>
    <lineage>
        <taxon>Bacteria</taxon>
        <taxon>Bacillati</taxon>
        <taxon>Actinomycetota</taxon>
        <taxon>Actinomycetes</taxon>
        <taxon>Pseudonocardiales</taxon>
        <taxon>Pseudonocardiaceae</taxon>
        <taxon>Lentzea</taxon>
    </lineage>
</organism>
<feature type="transmembrane region" description="Helical" evidence="5">
    <location>
        <begin position="6"/>
        <end position="25"/>
    </location>
</feature>
<dbReference type="AlphaFoldDB" id="A0A1G8U639"/>
<dbReference type="Pfam" id="PF13564">
    <property type="entry name" value="DoxX_2"/>
    <property type="match status" value="1"/>
</dbReference>
<dbReference type="EMBL" id="FNET01000002">
    <property type="protein sequence ID" value="SDJ49074.1"/>
    <property type="molecule type" value="Genomic_DNA"/>
</dbReference>
<dbReference type="Proteomes" id="UP000199682">
    <property type="component" value="Unassembled WGS sequence"/>
</dbReference>
<protein>
    <submittedName>
        <fullName evidence="6">DoxX-like family protein</fullName>
    </submittedName>
</protein>
<evidence type="ECO:0000256" key="1">
    <source>
        <dbReference type="ARBA" id="ARBA00004141"/>
    </source>
</evidence>
<feature type="transmembrane region" description="Helical" evidence="5">
    <location>
        <begin position="71"/>
        <end position="91"/>
    </location>
</feature>
<dbReference type="InterPro" id="IPR032808">
    <property type="entry name" value="DoxX"/>
</dbReference>